<comment type="caution">
    <text evidence="2">The sequence shown here is derived from an EMBL/GenBank/DDBJ whole genome shotgun (WGS) entry which is preliminary data.</text>
</comment>
<proteinExistence type="predicted"/>
<accession>A0A7J8AG03</accession>
<dbReference type="Proteomes" id="UP000585614">
    <property type="component" value="Unassembled WGS sequence"/>
</dbReference>
<organism evidence="2 3">
    <name type="scientific">Rhinolophus ferrumequinum</name>
    <name type="common">Greater horseshoe bat</name>
    <dbReference type="NCBI Taxonomy" id="59479"/>
    <lineage>
        <taxon>Eukaryota</taxon>
        <taxon>Metazoa</taxon>
        <taxon>Chordata</taxon>
        <taxon>Craniata</taxon>
        <taxon>Vertebrata</taxon>
        <taxon>Euteleostomi</taxon>
        <taxon>Mammalia</taxon>
        <taxon>Eutheria</taxon>
        <taxon>Laurasiatheria</taxon>
        <taxon>Chiroptera</taxon>
        <taxon>Yinpterochiroptera</taxon>
        <taxon>Rhinolophoidea</taxon>
        <taxon>Rhinolophidae</taxon>
        <taxon>Rhinolophinae</taxon>
        <taxon>Rhinolophus</taxon>
    </lineage>
</organism>
<name>A0A7J8AG03_RHIFE</name>
<reference evidence="2 3" key="1">
    <citation type="journal article" date="2020" name="Nature">
        <title>Six reference-quality genomes reveal evolution of bat adaptations.</title>
        <authorList>
            <person name="Jebb D."/>
            <person name="Huang Z."/>
            <person name="Pippel M."/>
            <person name="Hughes G.M."/>
            <person name="Lavrichenko K."/>
            <person name="Devanna P."/>
            <person name="Winkler S."/>
            <person name="Jermiin L.S."/>
            <person name="Skirmuntt E.C."/>
            <person name="Katzourakis A."/>
            <person name="Burkitt-Gray L."/>
            <person name="Ray D.A."/>
            <person name="Sullivan K.A.M."/>
            <person name="Roscito J.G."/>
            <person name="Kirilenko B.M."/>
            <person name="Davalos L.M."/>
            <person name="Corthals A.P."/>
            <person name="Power M.L."/>
            <person name="Jones G."/>
            <person name="Ransome R.D."/>
            <person name="Dechmann D.K.N."/>
            <person name="Locatelli A.G."/>
            <person name="Puechmaille S.J."/>
            <person name="Fedrigo O."/>
            <person name="Jarvis E.D."/>
            <person name="Hiller M."/>
            <person name="Vernes S.C."/>
            <person name="Myers E.W."/>
            <person name="Teeling E.C."/>
        </authorList>
    </citation>
    <scope>NUCLEOTIDE SEQUENCE [LARGE SCALE GENOMIC DNA]</scope>
    <source>
        <strain evidence="2">MRhiFer1</strain>
        <tissue evidence="2">Lung</tissue>
    </source>
</reference>
<evidence type="ECO:0000313" key="3">
    <source>
        <dbReference type="Proteomes" id="UP000585614"/>
    </source>
</evidence>
<dbReference type="EMBL" id="JACAGC010000002">
    <property type="protein sequence ID" value="KAF6384980.1"/>
    <property type="molecule type" value="Genomic_DNA"/>
</dbReference>
<gene>
    <name evidence="2" type="ORF">mRhiFer1_008833</name>
</gene>
<feature type="region of interest" description="Disordered" evidence="1">
    <location>
        <begin position="1"/>
        <end position="73"/>
    </location>
</feature>
<evidence type="ECO:0000256" key="1">
    <source>
        <dbReference type="SAM" id="MobiDB-lite"/>
    </source>
</evidence>
<dbReference type="AlphaFoldDB" id="A0A7J8AG03"/>
<sequence length="131" mass="13710">MPISGLEDLLPPTASSGRGGAKAAGGWEPRLASLPHPAPSLQLRFSPRCTQPRCRKEPHEGRPGGGLMAPTADLPLAPPWRGCGCPRVLPTGKPGLTPGLELCWPQGEVDDTGLGPSPESPWWAVGVLDRV</sequence>
<protein>
    <submittedName>
        <fullName evidence="2">Uncharacterized protein</fullName>
    </submittedName>
</protein>
<evidence type="ECO:0000313" key="2">
    <source>
        <dbReference type="EMBL" id="KAF6384980.1"/>
    </source>
</evidence>